<accession>A0A9P5YPA3</accession>
<keyword evidence="4" id="KW-1185">Reference proteome</keyword>
<dbReference type="Proteomes" id="UP000807469">
    <property type="component" value="Unassembled WGS sequence"/>
</dbReference>
<dbReference type="InterPro" id="IPR010730">
    <property type="entry name" value="HET"/>
</dbReference>
<evidence type="ECO:0000256" key="1">
    <source>
        <dbReference type="SAM" id="MobiDB-lite"/>
    </source>
</evidence>
<dbReference type="AlphaFoldDB" id="A0A9P5YPA3"/>
<feature type="region of interest" description="Disordered" evidence="1">
    <location>
        <begin position="1"/>
        <end position="29"/>
    </location>
</feature>
<feature type="compositionally biased region" description="Polar residues" evidence="1">
    <location>
        <begin position="110"/>
        <end position="122"/>
    </location>
</feature>
<protein>
    <recommendedName>
        <fullName evidence="2">Heterokaryon incompatibility domain-containing protein</fullName>
    </recommendedName>
</protein>
<feature type="compositionally biased region" description="Polar residues" evidence="1">
    <location>
        <begin position="1"/>
        <end position="17"/>
    </location>
</feature>
<proteinExistence type="predicted"/>
<evidence type="ECO:0000313" key="4">
    <source>
        <dbReference type="Proteomes" id="UP000807469"/>
    </source>
</evidence>
<gene>
    <name evidence="3" type="ORF">BDN70DRAFT_867877</name>
</gene>
<sequence length="668" mass="75865">MQSTTENDLTPTAGSSPDRTDQGNTGGIANTHDRALLEALQQFIIPHIGAVANEVEIDERETQSILLKPEAIKLIVAFKEFIASLSSIVVPKESPKKGTVIRVGLDEQGGSRSESSKVSKVTRTPAPKDTLCTGNQENVAEFAAYEIDPELHAKILRGLRDHVFNKMPIRLLRFIPKSSHLEISLIEREEIYAHLVPIMQANIHKFRRDNQDMDEDEDPEEYFSTLVYYFVKDIGQYAILSHTWLREAPGEITYSDWHDQHFDESSPGYQKLVNFCKLAWLKHGLTLGWMDTVCINKESSSELDESIRSMFKWYDRSKVCIAYLAESQFIPDIHRDRWFTRGWTLQELIAPEFIKLCNRNWDYFNPDILSSDIIRSYQGRYDTSITTQVINQISKATSITAEEFKVFFGLSISRRMQLAATREVLREEDTAYSLMGVFDVSIATAYGEGGERAFFRLLAAILESTSKGIFDLFNWSGMDGSNTCTQLFPLSIKYYTSCSAQLIEAGIFNLNAQRSKPLVLTSIGIRIPVVLMPAVRASLDQDDFPQPIGDYCATTHIQFWLSGCNDRCHVLDRRATVKLQGYHQETLAILNIGQSNEKIIIPKTCFAKAILRGDNPVRNKTKQSIRDTRDPIVFEFRNKSGRYIDQWGEEIPVGDLAAHGMQFITLYL</sequence>
<evidence type="ECO:0000313" key="3">
    <source>
        <dbReference type="EMBL" id="KAF9472969.1"/>
    </source>
</evidence>
<dbReference type="EMBL" id="MU155482">
    <property type="protein sequence ID" value="KAF9472969.1"/>
    <property type="molecule type" value="Genomic_DNA"/>
</dbReference>
<feature type="domain" description="Heterokaryon incompatibility" evidence="2">
    <location>
        <begin position="237"/>
        <end position="327"/>
    </location>
</feature>
<dbReference type="PANTHER" id="PTHR10622">
    <property type="entry name" value="HET DOMAIN-CONTAINING PROTEIN"/>
    <property type="match status" value="1"/>
</dbReference>
<reference evidence="3" key="1">
    <citation type="submission" date="2020-11" db="EMBL/GenBank/DDBJ databases">
        <authorList>
            <consortium name="DOE Joint Genome Institute"/>
            <person name="Ahrendt S."/>
            <person name="Riley R."/>
            <person name="Andreopoulos W."/>
            <person name="Labutti K."/>
            <person name="Pangilinan J."/>
            <person name="Ruiz-Duenas F.J."/>
            <person name="Barrasa J.M."/>
            <person name="Sanchez-Garcia M."/>
            <person name="Camarero S."/>
            <person name="Miyauchi S."/>
            <person name="Serrano A."/>
            <person name="Linde D."/>
            <person name="Babiker R."/>
            <person name="Drula E."/>
            <person name="Ayuso-Fernandez I."/>
            <person name="Pacheco R."/>
            <person name="Padilla G."/>
            <person name="Ferreira P."/>
            <person name="Barriuso J."/>
            <person name="Kellner H."/>
            <person name="Castanera R."/>
            <person name="Alfaro M."/>
            <person name="Ramirez L."/>
            <person name="Pisabarro A.G."/>
            <person name="Kuo A."/>
            <person name="Tritt A."/>
            <person name="Lipzen A."/>
            <person name="He G."/>
            <person name="Yan M."/>
            <person name="Ng V."/>
            <person name="Cullen D."/>
            <person name="Martin F."/>
            <person name="Rosso M.-N."/>
            <person name="Henrissat B."/>
            <person name="Hibbett D."/>
            <person name="Martinez A.T."/>
            <person name="Grigoriev I.V."/>
        </authorList>
    </citation>
    <scope>NUCLEOTIDE SEQUENCE</scope>
    <source>
        <strain evidence="3">CIRM-BRFM 674</strain>
    </source>
</reference>
<evidence type="ECO:0000259" key="2">
    <source>
        <dbReference type="Pfam" id="PF06985"/>
    </source>
</evidence>
<feature type="region of interest" description="Disordered" evidence="1">
    <location>
        <begin position="105"/>
        <end position="128"/>
    </location>
</feature>
<comment type="caution">
    <text evidence="3">The sequence shown here is derived from an EMBL/GenBank/DDBJ whole genome shotgun (WGS) entry which is preliminary data.</text>
</comment>
<dbReference type="PANTHER" id="PTHR10622:SF10">
    <property type="entry name" value="HET DOMAIN-CONTAINING PROTEIN"/>
    <property type="match status" value="1"/>
</dbReference>
<dbReference type="Pfam" id="PF06985">
    <property type="entry name" value="HET"/>
    <property type="match status" value="1"/>
</dbReference>
<dbReference type="OrthoDB" id="5122891at2759"/>
<organism evidence="3 4">
    <name type="scientific">Pholiota conissans</name>
    <dbReference type="NCBI Taxonomy" id="109636"/>
    <lineage>
        <taxon>Eukaryota</taxon>
        <taxon>Fungi</taxon>
        <taxon>Dikarya</taxon>
        <taxon>Basidiomycota</taxon>
        <taxon>Agaricomycotina</taxon>
        <taxon>Agaricomycetes</taxon>
        <taxon>Agaricomycetidae</taxon>
        <taxon>Agaricales</taxon>
        <taxon>Agaricineae</taxon>
        <taxon>Strophariaceae</taxon>
        <taxon>Pholiota</taxon>
    </lineage>
</organism>
<name>A0A9P5YPA3_9AGAR</name>